<keyword evidence="1" id="KW-0238">DNA-binding</keyword>
<comment type="caution">
    <text evidence="1">The sequence shown here is derived from an EMBL/GenBank/DDBJ whole genome shotgun (WGS) entry which is preliminary data.</text>
</comment>
<dbReference type="InterPro" id="IPR038056">
    <property type="entry name" value="YjbR-like_sf"/>
</dbReference>
<dbReference type="Gene3D" id="3.90.1150.30">
    <property type="match status" value="1"/>
</dbReference>
<protein>
    <submittedName>
        <fullName evidence="1">MmcQ/YjbR family DNA-binding protein</fullName>
    </submittedName>
</protein>
<dbReference type="InterPro" id="IPR058532">
    <property type="entry name" value="YjbR/MT2646/Rv2570-like"/>
</dbReference>
<sequence>MSFETVRQLALELPGIEEGTSYGTPAFKVRGKLVARLREDGETLVVKIDFSDRDLLMQADPDTFFVTDHYVGYPMMLVRLSSVRREQLRILLEDAWRGEAPKRLVSAHDAES</sequence>
<dbReference type="EMBL" id="JAPNKA010000001">
    <property type="protein sequence ID" value="MCY1077123.1"/>
    <property type="molecule type" value="Genomic_DNA"/>
</dbReference>
<dbReference type="Pfam" id="PF04237">
    <property type="entry name" value="YjbR"/>
    <property type="match status" value="1"/>
</dbReference>
<organism evidence="1 2">
    <name type="scientific">Archangium lansingense</name>
    <dbReference type="NCBI Taxonomy" id="2995310"/>
    <lineage>
        <taxon>Bacteria</taxon>
        <taxon>Pseudomonadati</taxon>
        <taxon>Myxococcota</taxon>
        <taxon>Myxococcia</taxon>
        <taxon>Myxococcales</taxon>
        <taxon>Cystobacterineae</taxon>
        <taxon>Archangiaceae</taxon>
        <taxon>Archangium</taxon>
    </lineage>
</organism>
<evidence type="ECO:0000313" key="2">
    <source>
        <dbReference type="Proteomes" id="UP001207654"/>
    </source>
</evidence>
<dbReference type="Proteomes" id="UP001207654">
    <property type="component" value="Unassembled WGS sequence"/>
</dbReference>
<name>A0ABT4A643_9BACT</name>
<evidence type="ECO:0000313" key="1">
    <source>
        <dbReference type="EMBL" id="MCY1077123.1"/>
    </source>
</evidence>
<reference evidence="1 2" key="1">
    <citation type="submission" date="2022-11" db="EMBL/GenBank/DDBJ databases">
        <title>Minimal conservation of predation-associated metabolite biosynthetic gene clusters underscores biosynthetic potential of Myxococcota including descriptions for ten novel species: Archangium lansinium sp. nov., Myxococcus landrumus sp. nov., Nannocystis bai.</title>
        <authorList>
            <person name="Ahearne A."/>
            <person name="Stevens C."/>
            <person name="Phillips K."/>
        </authorList>
    </citation>
    <scope>NUCLEOTIDE SEQUENCE [LARGE SCALE GENOMIC DNA]</scope>
    <source>
        <strain evidence="1 2">MIWBW</strain>
    </source>
</reference>
<dbReference type="GO" id="GO:0003677">
    <property type="term" value="F:DNA binding"/>
    <property type="evidence" value="ECO:0007669"/>
    <property type="project" value="UniProtKB-KW"/>
</dbReference>
<keyword evidence="2" id="KW-1185">Reference proteome</keyword>
<gene>
    <name evidence="1" type="ORF">OV287_21830</name>
</gene>
<proteinExistence type="predicted"/>
<dbReference type="RefSeq" id="WP_267535974.1">
    <property type="nucleotide sequence ID" value="NZ_JAPNKA010000001.1"/>
</dbReference>
<accession>A0ABT4A643</accession>
<dbReference type="SUPFAM" id="SSF142906">
    <property type="entry name" value="YjbR-like"/>
    <property type="match status" value="1"/>
</dbReference>